<dbReference type="InterPro" id="IPR026748">
    <property type="entry name" value="Clarin"/>
</dbReference>
<comment type="similarity">
    <text evidence="2">Belongs to the clarin family.</text>
</comment>
<feature type="transmembrane region" description="Helical" evidence="6">
    <location>
        <begin position="90"/>
        <end position="119"/>
    </location>
</feature>
<feature type="signal peptide" evidence="7">
    <location>
        <begin position="1"/>
        <end position="19"/>
    </location>
</feature>
<protein>
    <recommendedName>
        <fullName evidence="10">Clarin-3</fullName>
    </recommendedName>
</protein>
<evidence type="ECO:0000256" key="7">
    <source>
        <dbReference type="SAM" id="SignalP"/>
    </source>
</evidence>
<evidence type="ECO:0000256" key="1">
    <source>
        <dbReference type="ARBA" id="ARBA00004141"/>
    </source>
</evidence>
<feature type="transmembrane region" description="Helical" evidence="6">
    <location>
        <begin position="181"/>
        <end position="202"/>
    </location>
</feature>
<evidence type="ECO:0000256" key="5">
    <source>
        <dbReference type="ARBA" id="ARBA00023136"/>
    </source>
</evidence>
<dbReference type="AlphaFoldDB" id="A0A8S1DSV8"/>
<keyword evidence="7" id="KW-0732">Signal</keyword>
<keyword evidence="3 6" id="KW-0812">Transmembrane</keyword>
<sequence>MNLYKRGMIFATFLGCCLALGLLVGALGTPYWVVSRAERIPNTEKSNGSVNFGIFTGRKSLNVGYGTRTSEFQVDELVQLDADAFALDRVYWWGTVAGLTAGLLLATLSAILAALNTAVTPAAALPGVPGIYLCNSLAIAANIATLAFWGVAFYKSFQYNVLTRDDLDNHWTTDGKAMFGFSYWLVLGAAIVHLVNIVVLAVGTRERESRSTVTPIAEEKTNGAIMLY</sequence>
<proteinExistence type="inferred from homology"/>
<evidence type="ECO:0000256" key="4">
    <source>
        <dbReference type="ARBA" id="ARBA00022989"/>
    </source>
</evidence>
<reference evidence="8 9" key="1">
    <citation type="submission" date="2020-04" db="EMBL/GenBank/DDBJ databases">
        <authorList>
            <person name="Alioto T."/>
            <person name="Alioto T."/>
            <person name="Gomez Garrido J."/>
        </authorList>
    </citation>
    <scope>NUCLEOTIDE SEQUENCE [LARGE SCALE GENOMIC DNA]</scope>
</reference>
<evidence type="ECO:0000256" key="3">
    <source>
        <dbReference type="ARBA" id="ARBA00022692"/>
    </source>
</evidence>
<organism evidence="8 9">
    <name type="scientific">Cloeon dipterum</name>
    <dbReference type="NCBI Taxonomy" id="197152"/>
    <lineage>
        <taxon>Eukaryota</taxon>
        <taxon>Metazoa</taxon>
        <taxon>Ecdysozoa</taxon>
        <taxon>Arthropoda</taxon>
        <taxon>Hexapoda</taxon>
        <taxon>Insecta</taxon>
        <taxon>Pterygota</taxon>
        <taxon>Palaeoptera</taxon>
        <taxon>Ephemeroptera</taxon>
        <taxon>Pisciforma</taxon>
        <taxon>Baetidae</taxon>
        <taxon>Cloeon</taxon>
    </lineage>
</organism>
<gene>
    <name evidence="8" type="ORF">CLODIP_2_CD07177</name>
</gene>
<evidence type="ECO:0000313" key="9">
    <source>
        <dbReference type="Proteomes" id="UP000494165"/>
    </source>
</evidence>
<dbReference type="PANTHER" id="PTHR31548">
    <property type="entry name" value="CLARIN"/>
    <property type="match status" value="1"/>
</dbReference>
<dbReference type="EMBL" id="CADEPI010000329">
    <property type="protein sequence ID" value="CAB3383901.1"/>
    <property type="molecule type" value="Genomic_DNA"/>
</dbReference>
<dbReference type="Pfam" id="PF25807">
    <property type="entry name" value="Clarin-2"/>
    <property type="match status" value="1"/>
</dbReference>
<evidence type="ECO:0000313" key="8">
    <source>
        <dbReference type="EMBL" id="CAB3383901.1"/>
    </source>
</evidence>
<evidence type="ECO:0000256" key="2">
    <source>
        <dbReference type="ARBA" id="ARBA00005787"/>
    </source>
</evidence>
<dbReference type="Proteomes" id="UP000494165">
    <property type="component" value="Unassembled WGS sequence"/>
</dbReference>
<name>A0A8S1DSV8_9INSE</name>
<evidence type="ECO:0000256" key="6">
    <source>
        <dbReference type="SAM" id="Phobius"/>
    </source>
</evidence>
<dbReference type="GO" id="GO:0016020">
    <property type="term" value="C:membrane"/>
    <property type="evidence" value="ECO:0007669"/>
    <property type="project" value="UniProtKB-SubCell"/>
</dbReference>
<keyword evidence="4 6" id="KW-1133">Transmembrane helix</keyword>
<dbReference type="OrthoDB" id="10012538at2759"/>
<accession>A0A8S1DSV8</accession>
<keyword evidence="9" id="KW-1185">Reference proteome</keyword>
<feature type="chain" id="PRO_5035906183" description="Clarin-3" evidence="7">
    <location>
        <begin position="20"/>
        <end position="228"/>
    </location>
</feature>
<dbReference type="GO" id="GO:0007605">
    <property type="term" value="P:sensory perception of sound"/>
    <property type="evidence" value="ECO:0007669"/>
    <property type="project" value="UniProtKB-ARBA"/>
</dbReference>
<evidence type="ECO:0008006" key="10">
    <source>
        <dbReference type="Google" id="ProtNLM"/>
    </source>
</evidence>
<comment type="caution">
    <text evidence="8">The sequence shown here is derived from an EMBL/GenBank/DDBJ whole genome shotgun (WGS) entry which is preliminary data.</text>
</comment>
<keyword evidence="5 6" id="KW-0472">Membrane</keyword>
<dbReference type="Gene3D" id="1.20.140.150">
    <property type="match status" value="1"/>
</dbReference>
<feature type="transmembrane region" description="Helical" evidence="6">
    <location>
        <begin position="131"/>
        <end position="154"/>
    </location>
</feature>
<dbReference type="PANTHER" id="PTHR31548:SF1">
    <property type="entry name" value="LD47387P"/>
    <property type="match status" value="1"/>
</dbReference>
<comment type="subcellular location">
    <subcellularLocation>
        <location evidence="1">Membrane</location>
        <topology evidence="1">Multi-pass membrane protein</topology>
    </subcellularLocation>
</comment>